<organism evidence="2 3">
    <name type="scientific">Lophiotrema nucula</name>
    <dbReference type="NCBI Taxonomy" id="690887"/>
    <lineage>
        <taxon>Eukaryota</taxon>
        <taxon>Fungi</taxon>
        <taxon>Dikarya</taxon>
        <taxon>Ascomycota</taxon>
        <taxon>Pezizomycotina</taxon>
        <taxon>Dothideomycetes</taxon>
        <taxon>Pleosporomycetidae</taxon>
        <taxon>Pleosporales</taxon>
        <taxon>Lophiotremataceae</taxon>
        <taxon>Lophiotrema</taxon>
    </lineage>
</organism>
<evidence type="ECO:0000313" key="3">
    <source>
        <dbReference type="Proteomes" id="UP000799770"/>
    </source>
</evidence>
<dbReference type="OrthoDB" id="3775071at2759"/>
<evidence type="ECO:0000313" key="2">
    <source>
        <dbReference type="EMBL" id="KAF2119524.1"/>
    </source>
</evidence>
<gene>
    <name evidence="2" type="ORF">BDV96DRAFT_347966</name>
</gene>
<feature type="compositionally biased region" description="Basic and acidic residues" evidence="1">
    <location>
        <begin position="294"/>
        <end position="332"/>
    </location>
</feature>
<feature type="region of interest" description="Disordered" evidence="1">
    <location>
        <begin position="290"/>
        <end position="332"/>
    </location>
</feature>
<sequence>MRNWDLQNEISTVEAVEKKPPRRRFSRILSFRKKTIVVVPEVKEKWTRKMPDVYFAFGPAHSYYLYAGQTTRLLNVPEQFKRYVLQSSEAPEKRLLKPQCIALGPTEAEYYAMYTTWENTDRYTYDFQNSHSDLMTWFKPLSKVVGSHIAVGPCRSIYACIPAATSGGTYYSPTIPPTLKTLLDASSSVPERKFTTHVSLGYGGSWFVLWPNGDVSWEFADHYNELEEVLKSLPEKCVTYVALNPWAPGQWFLVLEDSTVKYCLPAEWATDVEIDIAEWQNRYKSVTSSTIKGGKADSETKFTGKKEDLVMLEGKKEKKDAPPPYEGKKGNK</sequence>
<name>A0A6A5ZKI0_9PLEO</name>
<reference evidence="2" key="1">
    <citation type="journal article" date="2020" name="Stud. Mycol.">
        <title>101 Dothideomycetes genomes: a test case for predicting lifestyles and emergence of pathogens.</title>
        <authorList>
            <person name="Haridas S."/>
            <person name="Albert R."/>
            <person name="Binder M."/>
            <person name="Bloem J."/>
            <person name="Labutti K."/>
            <person name="Salamov A."/>
            <person name="Andreopoulos B."/>
            <person name="Baker S."/>
            <person name="Barry K."/>
            <person name="Bills G."/>
            <person name="Bluhm B."/>
            <person name="Cannon C."/>
            <person name="Castanera R."/>
            <person name="Culley D."/>
            <person name="Daum C."/>
            <person name="Ezra D."/>
            <person name="Gonzalez J."/>
            <person name="Henrissat B."/>
            <person name="Kuo A."/>
            <person name="Liang C."/>
            <person name="Lipzen A."/>
            <person name="Lutzoni F."/>
            <person name="Magnuson J."/>
            <person name="Mondo S."/>
            <person name="Nolan M."/>
            <person name="Ohm R."/>
            <person name="Pangilinan J."/>
            <person name="Park H.-J."/>
            <person name="Ramirez L."/>
            <person name="Alfaro M."/>
            <person name="Sun H."/>
            <person name="Tritt A."/>
            <person name="Yoshinaga Y."/>
            <person name="Zwiers L.-H."/>
            <person name="Turgeon B."/>
            <person name="Goodwin S."/>
            <person name="Spatafora J."/>
            <person name="Crous P."/>
            <person name="Grigoriev I."/>
        </authorList>
    </citation>
    <scope>NUCLEOTIDE SEQUENCE</scope>
    <source>
        <strain evidence="2">CBS 627.86</strain>
    </source>
</reference>
<dbReference type="Proteomes" id="UP000799770">
    <property type="component" value="Unassembled WGS sequence"/>
</dbReference>
<dbReference type="EMBL" id="ML977315">
    <property type="protein sequence ID" value="KAF2119524.1"/>
    <property type="molecule type" value="Genomic_DNA"/>
</dbReference>
<protein>
    <submittedName>
        <fullName evidence="2">Uncharacterized protein</fullName>
    </submittedName>
</protein>
<accession>A0A6A5ZKI0</accession>
<dbReference type="AlphaFoldDB" id="A0A6A5ZKI0"/>
<keyword evidence="3" id="KW-1185">Reference proteome</keyword>
<proteinExistence type="predicted"/>
<evidence type="ECO:0000256" key="1">
    <source>
        <dbReference type="SAM" id="MobiDB-lite"/>
    </source>
</evidence>